<dbReference type="Gene3D" id="3.10.450.50">
    <property type="match status" value="1"/>
</dbReference>
<proteinExistence type="predicted"/>
<organism evidence="1 2">
    <name type="scientific">Jutongia huaianensis</name>
    <dbReference type="NCBI Taxonomy" id="2763668"/>
    <lineage>
        <taxon>Bacteria</taxon>
        <taxon>Bacillati</taxon>
        <taxon>Bacillota</taxon>
        <taxon>Clostridia</taxon>
        <taxon>Lachnospirales</taxon>
        <taxon>Lachnospiraceae</taxon>
        <taxon>Jutongia</taxon>
    </lineage>
</organism>
<evidence type="ECO:0000313" key="2">
    <source>
        <dbReference type="Proteomes" id="UP000606193"/>
    </source>
</evidence>
<protein>
    <submittedName>
        <fullName evidence="1">DUF5104 domain-containing protein</fullName>
    </submittedName>
</protein>
<dbReference type="EMBL" id="JACRSX010000002">
    <property type="protein sequence ID" value="MBC8561428.1"/>
    <property type="molecule type" value="Genomic_DNA"/>
</dbReference>
<name>A0ABR7N055_9FIRM</name>
<sequence length="207" mass="23139">MIKYAKRFLCLLLVAGLLCGCGRSHIKSSYIKEGIELLAGLGEGLVEGLVNAWTSDEEDDDYIDVNFSRADNELTEQANQVYEALKEKDIESIKKVFAPCTAKKYDLDKEIKKLFKKIEGNVISIGEASGWTTGYAHDAEKGYLYVDSEEKLKNITTDEGKSYCMTLFGYYSNSQSKDKVGISFLYVSEGKTENVNHEVYEIGGSEQ</sequence>
<comment type="caution">
    <text evidence="1">The sequence shown here is derived from an EMBL/GenBank/DDBJ whole genome shotgun (WGS) entry which is preliminary data.</text>
</comment>
<dbReference type="PROSITE" id="PS51257">
    <property type="entry name" value="PROKAR_LIPOPROTEIN"/>
    <property type="match status" value="1"/>
</dbReference>
<dbReference type="Proteomes" id="UP000606193">
    <property type="component" value="Unassembled WGS sequence"/>
</dbReference>
<reference evidence="1 2" key="1">
    <citation type="submission" date="2020-08" db="EMBL/GenBank/DDBJ databases">
        <title>Genome public.</title>
        <authorList>
            <person name="Liu C."/>
            <person name="Sun Q."/>
        </authorList>
    </citation>
    <scope>NUCLEOTIDE SEQUENCE [LARGE SCALE GENOMIC DNA]</scope>
    <source>
        <strain evidence="1 2">NSJ-37</strain>
    </source>
</reference>
<keyword evidence="2" id="KW-1185">Reference proteome</keyword>
<gene>
    <name evidence="1" type="ORF">H8704_02070</name>
</gene>
<dbReference type="RefSeq" id="WP_118678705.1">
    <property type="nucleotide sequence ID" value="NZ_JACRSX010000002.1"/>
</dbReference>
<evidence type="ECO:0000313" key="1">
    <source>
        <dbReference type="EMBL" id="MBC8561428.1"/>
    </source>
</evidence>
<accession>A0ABR7N055</accession>